<organism evidence="2 3">
    <name type="scientific">Candidatus Saganbacteria bacterium CG08_land_8_20_14_0_20_45_16</name>
    <dbReference type="NCBI Taxonomy" id="2014293"/>
    <lineage>
        <taxon>Bacteria</taxon>
        <taxon>Bacillati</taxon>
        <taxon>Saganbacteria</taxon>
    </lineage>
</organism>
<accession>A0A2H0XU32</accession>
<dbReference type="Proteomes" id="UP000231343">
    <property type="component" value="Unassembled WGS sequence"/>
</dbReference>
<feature type="non-terminal residue" evidence="2">
    <location>
        <position position="1"/>
    </location>
</feature>
<evidence type="ECO:0000256" key="1">
    <source>
        <dbReference type="SAM" id="MobiDB-lite"/>
    </source>
</evidence>
<evidence type="ECO:0000313" key="2">
    <source>
        <dbReference type="EMBL" id="PIS28423.1"/>
    </source>
</evidence>
<name>A0A2H0XU32_UNCSA</name>
<feature type="region of interest" description="Disordered" evidence="1">
    <location>
        <begin position="461"/>
        <end position="482"/>
    </location>
</feature>
<evidence type="ECO:0000313" key="3">
    <source>
        <dbReference type="Proteomes" id="UP000231343"/>
    </source>
</evidence>
<gene>
    <name evidence="2" type="ORF">COT42_08110</name>
</gene>
<reference evidence="2 3" key="1">
    <citation type="submission" date="2017-09" db="EMBL/GenBank/DDBJ databases">
        <title>Depth-based differentiation of microbial function through sediment-hosted aquifers and enrichment of novel symbionts in the deep terrestrial subsurface.</title>
        <authorList>
            <person name="Probst A.J."/>
            <person name="Ladd B."/>
            <person name="Jarett J.K."/>
            <person name="Geller-Mcgrath D.E."/>
            <person name="Sieber C.M."/>
            <person name="Emerson J.B."/>
            <person name="Anantharaman K."/>
            <person name="Thomas B.C."/>
            <person name="Malmstrom R."/>
            <person name="Stieglmeier M."/>
            <person name="Klingl A."/>
            <person name="Woyke T."/>
            <person name="Ryan C.M."/>
            <person name="Banfield J.F."/>
        </authorList>
    </citation>
    <scope>NUCLEOTIDE SEQUENCE [LARGE SCALE GENOMIC DNA]</scope>
    <source>
        <strain evidence="2">CG08_land_8_20_14_0_20_45_16</strain>
    </source>
</reference>
<proteinExistence type="predicted"/>
<sequence length="580" mass="63049">NLTLEVAGFRFSYTPLAADAVAGTAGTYHVRYGYHEFTVANRAEAQTYARMALRLSQGDDVWTNPNYGRAYHVLGYLGEDDVLPAAQAGQTITLSLDDLVGMVTGPLGPVVRRGVAGSRLIEVQRVAVAALISEHNVESDAPASPPVPNSVAEADGLMERGRRVLFNSPAITETPAHQANRLFRQAYESDPSPQRAITIIGYYLDRRRSPVSNVEGVRKRTLIFFLQWLTPSDITDENRALVERALTRVHASSDLRAQILGREGSVAAVEEAAAPVPEEPVAVVSTSTQPEPVEAPAGREAVGAERIAASMQRIVQERILTHGRTDSDSNGVLAGEERATLSDSENAALITAREEVGRSRAGVQRSLAWLGRLQTRAEEARATTLVSRINRYIDDGRALLEHINAAQEAENANQVRTAYSATAEARQEFLGIDIAGLESEVVGAERDAVAVAERRRVSAGATVTDTSEVPPEEEVERNSPQAHTASLLVAPRNIRQQAETQFTSRLLEQARNHSITISRRVVYTGTYDPVTGAVVLRYNYPGPRNGISALETYVRTISFTVSSDSTLTGRCRISFSYIPQ</sequence>
<dbReference type="AlphaFoldDB" id="A0A2H0XU32"/>
<protein>
    <submittedName>
        <fullName evidence="2">Uncharacterized protein</fullName>
    </submittedName>
</protein>
<comment type="caution">
    <text evidence="2">The sequence shown here is derived from an EMBL/GenBank/DDBJ whole genome shotgun (WGS) entry which is preliminary data.</text>
</comment>
<dbReference type="EMBL" id="PEYM01000133">
    <property type="protein sequence ID" value="PIS28423.1"/>
    <property type="molecule type" value="Genomic_DNA"/>
</dbReference>